<accession>A0A834I0Z7</accession>
<proteinExistence type="predicted"/>
<name>A0A834I0Z7_RHYFE</name>
<dbReference type="EMBL" id="JAACXV010013758">
    <property type="protein sequence ID" value="KAF7272480.1"/>
    <property type="molecule type" value="Genomic_DNA"/>
</dbReference>
<evidence type="ECO:0000313" key="1">
    <source>
        <dbReference type="EMBL" id="KAF7272480.1"/>
    </source>
</evidence>
<organism evidence="1 2">
    <name type="scientific">Rhynchophorus ferrugineus</name>
    <name type="common">Red palm weevil</name>
    <name type="synonym">Curculio ferrugineus</name>
    <dbReference type="NCBI Taxonomy" id="354439"/>
    <lineage>
        <taxon>Eukaryota</taxon>
        <taxon>Metazoa</taxon>
        <taxon>Ecdysozoa</taxon>
        <taxon>Arthropoda</taxon>
        <taxon>Hexapoda</taxon>
        <taxon>Insecta</taxon>
        <taxon>Pterygota</taxon>
        <taxon>Neoptera</taxon>
        <taxon>Endopterygota</taxon>
        <taxon>Coleoptera</taxon>
        <taxon>Polyphaga</taxon>
        <taxon>Cucujiformia</taxon>
        <taxon>Curculionidae</taxon>
        <taxon>Dryophthorinae</taxon>
        <taxon>Rhynchophorus</taxon>
    </lineage>
</organism>
<sequence length="14" mass="1577">VDIVILSGMFEILQ</sequence>
<comment type="caution">
    <text evidence="1">The sequence shown here is derived from an EMBL/GenBank/DDBJ whole genome shotgun (WGS) entry which is preliminary data.</text>
</comment>
<dbReference type="Proteomes" id="UP000625711">
    <property type="component" value="Unassembled WGS sequence"/>
</dbReference>
<evidence type="ECO:0000313" key="2">
    <source>
        <dbReference type="Proteomes" id="UP000625711"/>
    </source>
</evidence>
<protein>
    <submittedName>
        <fullName evidence="1">Uncharacterized protein</fullName>
    </submittedName>
</protein>
<gene>
    <name evidence="1" type="ORF">GWI33_014733</name>
</gene>
<reference evidence="1" key="1">
    <citation type="submission" date="2020-08" db="EMBL/GenBank/DDBJ databases">
        <title>Genome sequencing and assembly of the red palm weevil Rhynchophorus ferrugineus.</title>
        <authorList>
            <person name="Dias G.B."/>
            <person name="Bergman C.M."/>
            <person name="Manee M."/>
        </authorList>
    </citation>
    <scope>NUCLEOTIDE SEQUENCE</scope>
    <source>
        <strain evidence="1">AA-2017</strain>
        <tissue evidence="1">Whole larva</tissue>
    </source>
</reference>
<feature type="non-terminal residue" evidence="1">
    <location>
        <position position="1"/>
    </location>
</feature>
<keyword evidence="2" id="KW-1185">Reference proteome</keyword>